<reference evidence="2 3" key="1">
    <citation type="submission" date="2017-12" db="EMBL/GenBank/DDBJ databases">
        <title>Phylogenetic diversity of female urinary microbiome.</title>
        <authorList>
            <person name="Thomas-White K."/>
            <person name="Wolfe A.J."/>
        </authorList>
    </citation>
    <scope>NUCLEOTIDE SEQUENCE [LARGE SCALE GENOMIC DNA]</scope>
    <source>
        <strain evidence="2 3">UMB0733</strain>
    </source>
</reference>
<dbReference type="GeneID" id="64018631"/>
<dbReference type="EMBL" id="PKIB01000001">
    <property type="protein sequence ID" value="PLA54842.1"/>
    <property type="molecule type" value="Genomic_DNA"/>
</dbReference>
<organism evidence="2 3">
    <name type="scientific">Streptococcus macedonicus</name>
    <name type="common">Streptococcus gallolyticus macedonicus</name>
    <dbReference type="NCBI Taxonomy" id="59310"/>
    <lineage>
        <taxon>Bacteria</taxon>
        <taxon>Bacillati</taxon>
        <taxon>Bacillota</taxon>
        <taxon>Bacilli</taxon>
        <taxon>Lactobacillales</taxon>
        <taxon>Streptococcaceae</taxon>
        <taxon>Streptococcus</taxon>
    </lineage>
</organism>
<keyword evidence="1" id="KW-1133">Transmembrane helix</keyword>
<evidence type="ECO:0000313" key="2">
    <source>
        <dbReference type="EMBL" id="PLA54842.1"/>
    </source>
</evidence>
<keyword evidence="1" id="KW-0812">Transmembrane</keyword>
<gene>
    <name evidence="2" type="ORF">CYK21_01715</name>
</gene>
<dbReference type="AlphaFoldDB" id="A0A2I1YJ06"/>
<evidence type="ECO:0000256" key="1">
    <source>
        <dbReference type="SAM" id="Phobius"/>
    </source>
</evidence>
<name>A0A2I1YJ06_STRMC</name>
<protein>
    <submittedName>
        <fullName evidence="2">DUF2798 domain-containing protein</fullName>
    </submittedName>
</protein>
<proteinExistence type="predicted"/>
<keyword evidence="1" id="KW-0472">Membrane</keyword>
<comment type="caution">
    <text evidence="2">The sequence shown here is derived from an EMBL/GenBank/DDBJ whole genome shotgun (WGS) entry which is preliminary data.</text>
</comment>
<feature type="transmembrane region" description="Helical" evidence="1">
    <location>
        <begin position="24"/>
        <end position="47"/>
    </location>
</feature>
<sequence>MSFSGIIFNSGLEGVSLAAYGQAWLTNFVVALPYNFVVVGPIARYFLGEIQKQTVLA</sequence>
<dbReference type="RefSeq" id="WP_003064389.1">
    <property type="nucleotide sequence ID" value="NZ_PKIB01000001.1"/>
</dbReference>
<dbReference type="Pfam" id="PF11391">
    <property type="entry name" value="DUF2798"/>
    <property type="match status" value="1"/>
</dbReference>
<dbReference type="InterPro" id="IPR021529">
    <property type="entry name" value="DUF2798"/>
</dbReference>
<dbReference type="Proteomes" id="UP000235073">
    <property type="component" value="Unassembled WGS sequence"/>
</dbReference>
<accession>A0A2I1YJ06</accession>
<evidence type="ECO:0000313" key="3">
    <source>
        <dbReference type="Proteomes" id="UP000235073"/>
    </source>
</evidence>